<evidence type="ECO:0000259" key="3">
    <source>
        <dbReference type="Pfam" id="PF13505"/>
    </source>
</evidence>
<sequence length="233" mass="26238">MKNKMLSLLIGISAISCMSHANEGFQKGFYAGVSLGGSSFKGKRSDLHVSGNQSFQTNKTIRNTSERGEAFLGYFFPFYQNKIGVSFEGFYAFSSLEHTIRNTLELQPGTGTDVTERLQTKRSFGGNFKIGPIIHNRHFIGAILGVESTHYTRYHDDGFGQEFHKVSKQKAGFQYGLTYQYAWNDSSSIGIDLKQTRFSSIKLSKADSTNAVTTTRFKPNINSLVVRYTYRFY</sequence>
<dbReference type="Pfam" id="PF13505">
    <property type="entry name" value="OMP_b-brl"/>
    <property type="match status" value="1"/>
</dbReference>
<dbReference type="PROSITE" id="PS51257">
    <property type="entry name" value="PROKAR_LIPOPROTEIN"/>
    <property type="match status" value="1"/>
</dbReference>
<feature type="chain" id="PRO_5035222308" evidence="2">
    <location>
        <begin position="22"/>
        <end position="233"/>
    </location>
</feature>
<dbReference type="Proteomes" id="UP000664414">
    <property type="component" value="Unassembled WGS sequence"/>
</dbReference>
<name>A0A8J7TTI1_9PROT</name>
<dbReference type="InterPro" id="IPR027385">
    <property type="entry name" value="Beta-barrel_OMP"/>
</dbReference>
<dbReference type="AlphaFoldDB" id="A0A8J7TTI1"/>
<evidence type="ECO:0000256" key="1">
    <source>
        <dbReference type="ARBA" id="ARBA00022729"/>
    </source>
</evidence>
<comment type="caution">
    <text evidence="4">The sequence shown here is derived from an EMBL/GenBank/DDBJ whole genome shotgun (WGS) entry which is preliminary data.</text>
</comment>
<evidence type="ECO:0000313" key="5">
    <source>
        <dbReference type="Proteomes" id="UP000664414"/>
    </source>
</evidence>
<dbReference type="SUPFAM" id="SSF56925">
    <property type="entry name" value="OMPA-like"/>
    <property type="match status" value="1"/>
</dbReference>
<reference evidence="4" key="1">
    <citation type="submission" date="2021-02" db="EMBL/GenBank/DDBJ databases">
        <title>Thiocyanate and organic carbon inputs drive convergent selection for specific autotrophic Afipia and Thiobacillus strains within complex microbiomes.</title>
        <authorList>
            <person name="Huddy R.J."/>
            <person name="Sachdeva R."/>
            <person name="Kadzinga F."/>
            <person name="Kantor R.S."/>
            <person name="Harrison S.T.L."/>
            <person name="Banfield J.F."/>
        </authorList>
    </citation>
    <scope>NUCLEOTIDE SEQUENCE</scope>
    <source>
        <strain evidence="4">SCN18_10_11_15_R4_P_38_20</strain>
    </source>
</reference>
<gene>
    <name evidence="4" type="ORF">J0H12_05765</name>
</gene>
<proteinExistence type="predicted"/>
<protein>
    <submittedName>
        <fullName evidence="4">Outer membrane beta-barrel protein</fullName>
    </submittedName>
</protein>
<organism evidence="4 5">
    <name type="scientific">Candidatus Paracaedimonas acanthamoebae</name>
    <dbReference type="NCBI Taxonomy" id="244581"/>
    <lineage>
        <taxon>Bacteria</taxon>
        <taxon>Pseudomonadati</taxon>
        <taxon>Pseudomonadota</taxon>
        <taxon>Alphaproteobacteria</taxon>
        <taxon>Holosporales</taxon>
        <taxon>Caedimonadaceae</taxon>
        <taxon>Candidatus Paracaedimonas</taxon>
    </lineage>
</organism>
<feature type="domain" description="Outer membrane protein beta-barrel" evidence="3">
    <location>
        <begin position="10"/>
        <end position="232"/>
    </location>
</feature>
<keyword evidence="1 2" id="KW-0732">Signal</keyword>
<dbReference type="EMBL" id="JAFKGL010000023">
    <property type="protein sequence ID" value="MBN9413411.1"/>
    <property type="molecule type" value="Genomic_DNA"/>
</dbReference>
<feature type="signal peptide" evidence="2">
    <location>
        <begin position="1"/>
        <end position="21"/>
    </location>
</feature>
<evidence type="ECO:0000256" key="2">
    <source>
        <dbReference type="SAM" id="SignalP"/>
    </source>
</evidence>
<accession>A0A8J7TTI1</accession>
<evidence type="ECO:0000313" key="4">
    <source>
        <dbReference type="EMBL" id="MBN9413411.1"/>
    </source>
</evidence>
<dbReference type="InterPro" id="IPR011250">
    <property type="entry name" value="OMP/PagP_B-barrel"/>
</dbReference>
<dbReference type="Gene3D" id="2.40.160.20">
    <property type="match status" value="1"/>
</dbReference>